<reference evidence="2 3" key="1">
    <citation type="submission" date="2018-08" db="EMBL/GenBank/DDBJ databases">
        <title>A genome reference for cultivated species of the human gut microbiota.</title>
        <authorList>
            <person name="Zou Y."/>
            <person name="Xue W."/>
            <person name="Luo G."/>
        </authorList>
    </citation>
    <scope>NUCLEOTIDE SEQUENCE [LARGE SCALE GENOMIC DNA]</scope>
    <source>
        <strain evidence="2 3">AF18-12LB</strain>
    </source>
</reference>
<dbReference type="PANTHER" id="PTHR30363">
    <property type="entry name" value="HTH-TYPE TRANSCRIPTIONAL REGULATOR SRLR-RELATED"/>
    <property type="match status" value="1"/>
</dbReference>
<dbReference type="RefSeq" id="WP_117834616.1">
    <property type="nucleotide sequence ID" value="NZ_JADNLX010000005.1"/>
</dbReference>
<evidence type="ECO:0000313" key="3">
    <source>
        <dbReference type="Proteomes" id="UP000283360"/>
    </source>
</evidence>
<evidence type="ECO:0000313" key="2">
    <source>
        <dbReference type="EMBL" id="RGT91638.1"/>
    </source>
</evidence>
<keyword evidence="3" id="KW-1185">Reference proteome</keyword>
<dbReference type="InterPro" id="IPR050313">
    <property type="entry name" value="Carb_Metab_HTH_regulators"/>
</dbReference>
<dbReference type="InterPro" id="IPR014036">
    <property type="entry name" value="DeoR-like_C"/>
</dbReference>
<dbReference type="SMART" id="SM01134">
    <property type="entry name" value="DeoRC"/>
    <property type="match status" value="1"/>
</dbReference>
<protein>
    <submittedName>
        <fullName evidence="2">DeoR/GlpR transcriptional regulator</fullName>
    </submittedName>
</protein>
<dbReference type="PANTHER" id="PTHR30363:SF44">
    <property type="entry name" value="AGA OPERON TRANSCRIPTIONAL REPRESSOR-RELATED"/>
    <property type="match status" value="1"/>
</dbReference>
<gene>
    <name evidence="2" type="ORF">DWX03_04360</name>
</gene>
<dbReference type="SUPFAM" id="SSF100950">
    <property type="entry name" value="NagB/RpiA/CoA transferase-like"/>
    <property type="match status" value="1"/>
</dbReference>
<organism evidence="2 3">
    <name type="scientific">Coprococcus comes</name>
    <dbReference type="NCBI Taxonomy" id="410072"/>
    <lineage>
        <taxon>Bacteria</taxon>
        <taxon>Bacillati</taxon>
        <taxon>Bacillota</taxon>
        <taxon>Clostridia</taxon>
        <taxon>Lachnospirales</taxon>
        <taxon>Lachnospiraceae</taxon>
        <taxon>Coprococcus</taxon>
    </lineage>
</organism>
<dbReference type="InterPro" id="IPR037171">
    <property type="entry name" value="NagB/RpiA_transferase-like"/>
</dbReference>
<accession>A0A412QLF4</accession>
<proteinExistence type="predicted"/>
<dbReference type="EMBL" id="QRXJ01000004">
    <property type="protein sequence ID" value="RGT91638.1"/>
    <property type="molecule type" value="Genomic_DNA"/>
</dbReference>
<feature type="domain" description="DeoR-like transcriptional repressor C-terminal sensor" evidence="1">
    <location>
        <begin position="23"/>
        <end position="138"/>
    </location>
</feature>
<dbReference type="Pfam" id="PF00455">
    <property type="entry name" value="DeoRC"/>
    <property type="match status" value="1"/>
</dbReference>
<name>A0A412QLF4_9FIRM</name>
<comment type="caution">
    <text evidence="2">The sequence shown here is derived from an EMBL/GenBank/DDBJ whole genome shotgun (WGS) entry which is preliminary data.</text>
</comment>
<dbReference type="Proteomes" id="UP000283360">
    <property type="component" value="Unassembled WGS sequence"/>
</dbReference>
<sequence length="163" mass="17817">MGIIMLVMGKIKLVQIIFYLVAAVVTNSLLVGNELAAVRHVELYMIGGHVDGHLAATMGDAAIENMEKFHVDKGFIGVHSINFDVGLTSIATPQMQVKRAIFEASKQVFVLADSSKFGGGYVSVICPVKDVYKIITDSQISKEYIRKAEHEQIPLVIAGNREQ</sequence>
<dbReference type="AlphaFoldDB" id="A0A412QLF4"/>
<evidence type="ECO:0000259" key="1">
    <source>
        <dbReference type="Pfam" id="PF00455"/>
    </source>
</evidence>